<reference evidence="8 9" key="1">
    <citation type="submission" date="2016-11" db="EMBL/GenBank/DDBJ databases">
        <authorList>
            <person name="Jaros S."/>
            <person name="Januszkiewicz K."/>
            <person name="Wedrychowicz H."/>
        </authorList>
    </citation>
    <scope>NUCLEOTIDE SEQUENCE [LARGE SCALE GENOMIC DNA]</scope>
    <source>
        <strain evidence="8 9">DSM 26897</strain>
    </source>
</reference>
<feature type="domain" description="Phospholipid/glycerol acyltransferase" evidence="7">
    <location>
        <begin position="81"/>
        <end position="195"/>
    </location>
</feature>
<evidence type="ECO:0000259" key="7">
    <source>
        <dbReference type="SMART" id="SM00563"/>
    </source>
</evidence>
<dbReference type="GO" id="GO:0006654">
    <property type="term" value="P:phosphatidic acid biosynthetic process"/>
    <property type="evidence" value="ECO:0007669"/>
    <property type="project" value="TreeGrafter"/>
</dbReference>
<organism evidence="8 9">
    <name type="scientific">Cnuella takakiae</name>
    <dbReference type="NCBI Taxonomy" id="1302690"/>
    <lineage>
        <taxon>Bacteria</taxon>
        <taxon>Pseudomonadati</taxon>
        <taxon>Bacteroidota</taxon>
        <taxon>Chitinophagia</taxon>
        <taxon>Chitinophagales</taxon>
        <taxon>Chitinophagaceae</taxon>
        <taxon>Cnuella</taxon>
    </lineage>
</organism>
<accession>A0A1M5BBG6</accession>
<dbReference type="STRING" id="1302690.BUE76_17145"/>
<dbReference type="PANTHER" id="PTHR10434:SF64">
    <property type="entry name" value="1-ACYL-SN-GLYCEROL-3-PHOSPHATE ACYLTRANSFERASE-RELATED"/>
    <property type="match status" value="1"/>
</dbReference>
<dbReference type="PANTHER" id="PTHR10434">
    <property type="entry name" value="1-ACYL-SN-GLYCEROL-3-PHOSPHATE ACYLTRANSFERASE"/>
    <property type="match status" value="1"/>
</dbReference>
<evidence type="ECO:0000256" key="1">
    <source>
        <dbReference type="ARBA" id="ARBA00005189"/>
    </source>
</evidence>
<evidence type="ECO:0000256" key="6">
    <source>
        <dbReference type="SAM" id="Phobius"/>
    </source>
</evidence>
<dbReference type="GO" id="GO:0003841">
    <property type="term" value="F:1-acylglycerol-3-phosphate O-acyltransferase activity"/>
    <property type="evidence" value="ECO:0007669"/>
    <property type="project" value="TreeGrafter"/>
</dbReference>
<dbReference type="SMART" id="SM00563">
    <property type="entry name" value="PlsC"/>
    <property type="match status" value="1"/>
</dbReference>
<comment type="pathway">
    <text evidence="1">Lipid metabolism.</text>
</comment>
<gene>
    <name evidence="8" type="ORF">SAMN05444008_107237</name>
</gene>
<dbReference type="EMBL" id="FQUO01000007">
    <property type="protein sequence ID" value="SHF39778.1"/>
    <property type="molecule type" value="Genomic_DNA"/>
</dbReference>
<keyword evidence="5 8" id="KW-0012">Acyltransferase</keyword>
<dbReference type="AlphaFoldDB" id="A0A1M5BBG6"/>
<dbReference type="InterPro" id="IPR002123">
    <property type="entry name" value="Plipid/glycerol_acylTrfase"/>
</dbReference>
<keyword evidence="4" id="KW-0443">Lipid metabolism</keyword>
<keyword evidence="6" id="KW-1133">Transmembrane helix</keyword>
<evidence type="ECO:0000313" key="8">
    <source>
        <dbReference type="EMBL" id="SHF39778.1"/>
    </source>
</evidence>
<keyword evidence="3 8" id="KW-0808">Transferase</keyword>
<evidence type="ECO:0000313" key="9">
    <source>
        <dbReference type="Proteomes" id="UP000184368"/>
    </source>
</evidence>
<keyword evidence="6" id="KW-0472">Membrane</keyword>
<evidence type="ECO:0000256" key="2">
    <source>
        <dbReference type="ARBA" id="ARBA00022516"/>
    </source>
</evidence>
<proteinExistence type="predicted"/>
<keyword evidence="6" id="KW-0812">Transmembrane</keyword>
<keyword evidence="9" id="KW-1185">Reference proteome</keyword>
<evidence type="ECO:0000256" key="5">
    <source>
        <dbReference type="ARBA" id="ARBA00023315"/>
    </source>
</evidence>
<dbReference type="SUPFAM" id="SSF69593">
    <property type="entry name" value="Glycerol-3-phosphate (1)-acyltransferase"/>
    <property type="match status" value="1"/>
</dbReference>
<name>A0A1M5BBG6_9BACT</name>
<feature type="transmembrane region" description="Helical" evidence="6">
    <location>
        <begin position="12"/>
        <end position="35"/>
    </location>
</feature>
<evidence type="ECO:0000256" key="4">
    <source>
        <dbReference type="ARBA" id="ARBA00023098"/>
    </source>
</evidence>
<protein>
    <submittedName>
        <fullName evidence="8">1-acyl-sn-glycerol-3-phosphate acyltransferase</fullName>
    </submittedName>
</protein>
<evidence type="ECO:0000256" key="3">
    <source>
        <dbReference type="ARBA" id="ARBA00022679"/>
    </source>
</evidence>
<dbReference type="Pfam" id="PF01553">
    <property type="entry name" value="Acyltransferase"/>
    <property type="match status" value="1"/>
</dbReference>
<sequence>MNPRILLRPLQIIYNIYAVLLFVVLMLVVLPFVIAASFLGRIKGGNIIYRICCLWGDVWFPLIGIRHQNIHTTPLNPSVAQIFVANHVAYLDAALLVKTFRMPLRALGKAEIGKVPLFGYIYRKAIVTVDRSSAANRSRSVQVLKAVLRTGISVLVFPEGTFNETGKPLKDFYDGAFRIAIETGTPIRPVLMLDSWSRMPPGKWLSLNPGRSRAVFLEPVPVAGLTKEEVGKLKEQVYRMMEQGLLSYDAAWIKDKSGTLV</sequence>
<keyword evidence="2" id="KW-0444">Lipid biosynthesis</keyword>
<dbReference type="RefSeq" id="WP_245798351.1">
    <property type="nucleotide sequence ID" value="NZ_FQUO01000007.1"/>
</dbReference>
<dbReference type="CDD" id="cd07989">
    <property type="entry name" value="LPLAT_AGPAT-like"/>
    <property type="match status" value="1"/>
</dbReference>
<dbReference type="Proteomes" id="UP000184368">
    <property type="component" value="Unassembled WGS sequence"/>
</dbReference>